<gene>
    <name evidence="1" type="ORF">BBK82_03095</name>
</gene>
<organism evidence="1 2">
    <name type="scientific">Lentzea guizhouensis</name>
    <dbReference type="NCBI Taxonomy" id="1586287"/>
    <lineage>
        <taxon>Bacteria</taxon>
        <taxon>Bacillati</taxon>
        <taxon>Actinomycetota</taxon>
        <taxon>Actinomycetes</taxon>
        <taxon>Pseudonocardiales</taxon>
        <taxon>Pseudonocardiaceae</taxon>
        <taxon>Lentzea</taxon>
    </lineage>
</organism>
<reference evidence="1 2" key="1">
    <citation type="submission" date="2016-07" db="EMBL/GenBank/DDBJ databases">
        <title>Complete genome sequence of the Lentzea guizhouensis DHS C013.</title>
        <authorList>
            <person name="Cao C."/>
        </authorList>
    </citation>
    <scope>NUCLEOTIDE SEQUENCE [LARGE SCALE GENOMIC DNA]</scope>
    <source>
        <strain evidence="1 2">DHS C013</strain>
    </source>
</reference>
<dbReference type="Proteomes" id="UP000093053">
    <property type="component" value="Chromosome"/>
</dbReference>
<sequence length="69" mass="7504">MNPDDLDAHVLVWGVATCEGNTWSVRAHKHHRAASEAARAANGSVAYYDPDNGWTDVRTKQPIPYGANA</sequence>
<dbReference type="STRING" id="1586287.BBK82_03095"/>
<dbReference type="AlphaFoldDB" id="A0A1B2HBV9"/>
<dbReference type="KEGG" id="led:BBK82_03095"/>
<proteinExistence type="predicted"/>
<dbReference type="RefSeq" id="WP_065913620.1">
    <property type="nucleotide sequence ID" value="NZ_CP016793.1"/>
</dbReference>
<name>A0A1B2HBV9_9PSEU</name>
<dbReference type="EMBL" id="CP016793">
    <property type="protein sequence ID" value="ANZ35204.1"/>
    <property type="molecule type" value="Genomic_DNA"/>
</dbReference>
<accession>A0A1B2HBV9</accession>
<evidence type="ECO:0000313" key="1">
    <source>
        <dbReference type="EMBL" id="ANZ35204.1"/>
    </source>
</evidence>
<keyword evidence="2" id="KW-1185">Reference proteome</keyword>
<protein>
    <submittedName>
        <fullName evidence="1">Uncharacterized protein</fullName>
    </submittedName>
</protein>
<evidence type="ECO:0000313" key="2">
    <source>
        <dbReference type="Proteomes" id="UP000093053"/>
    </source>
</evidence>